<evidence type="ECO:0000313" key="3">
    <source>
        <dbReference type="Proteomes" id="UP000692954"/>
    </source>
</evidence>
<keyword evidence="1" id="KW-1133">Transmembrane helix</keyword>
<comment type="caution">
    <text evidence="2">The sequence shown here is derived from an EMBL/GenBank/DDBJ whole genome shotgun (WGS) entry which is preliminary data.</text>
</comment>
<feature type="transmembrane region" description="Helical" evidence="1">
    <location>
        <begin position="145"/>
        <end position="163"/>
    </location>
</feature>
<evidence type="ECO:0008006" key="4">
    <source>
        <dbReference type="Google" id="ProtNLM"/>
    </source>
</evidence>
<evidence type="ECO:0000256" key="1">
    <source>
        <dbReference type="SAM" id="Phobius"/>
    </source>
</evidence>
<keyword evidence="3" id="KW-1185">Reference proteome</keyword>
<dbReference type="AlphaFoldDB" id="A0A8S1PJK8"/>
<dbReference type="Proteomes" id="UP000692954">
    <property type="component" value="Unassembled WGS sequence"/>
</dbReference>
<keyword evidence="1" id="KW-0472">Membrane</keyword>
<reference evidence="2" key="1">
    <citation type="submission" date="2021-01" db="EMBL/GenBank/DDBJ databases">
        <authorList>
            <consortium name="Genoscope - CEA"/>
            <person name="William W."/>
        </authorList>
    </citation>
    <scope>NUCLEOTIDE SEQUENCE</scope>
</reference>
<evidence type="ECO:0000313" key="2">
    <source>
        <dbReference type="EMBL" id="CAD8103280.1"/>
    </source>
</evidence>
<sequence length="172" mass="20807">MCLELLYGGLRFYEKESYSNQQIEIIYNERIVGWIGTHALKCIKNRDLKLANILFKEQKQSQFYNRVTQILWCQLILVWQHLQIFQQIIQTGKQNMIIFLMCIPRLSQAIPYQNYFLKLQSHGSLSDYILYLINSSEQSLFSQKLTLSIYFFYFLFMLLEFLFKKLCFYQQQ</sequence>
<keyword evidence="1" id="KW-0812">Transmembrane</keyword>
<protein>
    <recommendedName>
        <fullName evidence="4">Transmembrane protein</fullName>
    </recommendedName>
</protein>
<organism evidence="2 3">
    <name type="scientific">Paramecium sonneborni</name>
    <dbReference type="NCBI Taxonomy" id="65129"/>
    <lineage>
        <taxon>Eukaryota</taxon>
        <taxon>Sar</taxon>
        <taxon>Alveolata</taxon>
        <taxon>Ciliophora</taxon>
        <taxon>Intramacronucleata</taxon>
        <taxon>Oligohymenophorea</taxon>
        <taxon>Peniculida</taxon>
        <taxon>Parameciidae</taxon>
        <taxon>Paramecium</taxon>
    </lineage>
</organism>
<dbReference type="EMBL" id="CAJJDN010000080">
    <property type="protein sequence ID" value="CAD8103280.1"/>
    <property type="molecule type" value="Genomic_DNA"/>
</dbReference>
<proteinExistence type="predicted"/>
<gene>
    <name evidence="2" type="ORF">PSON_ATCC_30995.1.T0800001</name>
</gene>
<name>A0A8S1PJK8_9CILI</name>
<accession>A0A8S1PJK8</accession>